<feature type="active site" evidence="5">
    <location>
        <position position="263"/>
    </location>
</feature>
<evidence type="ECO:0000256" key="6">
    <source>
        <dbReference type="PIRSR" id="PIRSR601461-2"/>
    </source>
</evidence>
<evidence type="ECO:0000256" key="5">
    <source>
        <dbReference type="PIRSR" id="PIRSR601461-1"/>
    </source>
</evidence>
<proteinExistence type="inferred from homology"/>
<keyword evidence="4" id="KW-0378">Hydrolase</keyword>
<dbReference type="STRING" id="1169540.A0A0G4GN07"/>
<evidence type="ECO:0000313" key="9">
    <source>
        <dbReference type="Proteomes" id="UP000041254"/>
    </source>
</evidence>
<dbReference type="EMBL" id="CDMY01000728">
    <property type="protein sequence ID" value="CEM31597.1"/>
    <property type="molecule type" value="Genomic_DNA"/>
</dbReference>
<accession>A0A0G4GN07</accession>
<dbReference type="Proteomes" id="UP000041254">
    <property type="component" value="Unassembled WGS sequence"/>
</dbReference>
<reference evidence="8 9" key="1">
    <citation type="submission" date="2014-11" db="EMBL/GenBank/DDBJ databases">
        <authorList>
            <person name="Zhu J."/>
            <person name="Qi W."/>
            <person name="Song R."/>
        </authorList>
    </citation>
    <scope>NUCLEOTIDE SEQUENCE [LARGE SCALE GENOMIC DNA]</scope>
</reference>
<dbReference type="InterPro" id="IPR034164">
    <property type="entry name" value="Pepsin-like_dom"/>
</dbReference>
<evidence type="ECO:0000256" key="4">
    <source>
        <dbReference type="ARBA" id="ARBA00022801"/>
    </source>
</evidence>
<dbReference type="InterPro" id="IPR021109">
    <property type="entry name" value="Peptidase_aspartic_dom_sf"/>
</dbReference>
<dbReference type="Pfam" id="PF00026">
    <property type="entry name" value="Asp"/>
    <property type="match status" value="1"/>
</dbReference>
<dbReference type="PROSITE" id="PS51767">
    <property type="entry name" value="PEPTIDASE_A1"/>
    <property type="match status" value="1"/>
</dbReference>
<keyword evidence="3" id="KW-0064">Aspartyl protease</keyword>
<dbReference type="AlphaFoldDB" id="A0A0G4GN07"/>
<dbReference type="PANTHER" id="PTHR47966">
    <property type="entry name" value="BETA-SITE APP-CLEAVING ENZYME, ISOFORM A-RELATED"/>
    <property type="match status" value="1"/>
</dbReference>
<dbReference type="InterPro" id="IPR001461">
    <property type="entry name" value="Aspartic_peptidase_A1"/>
</dbReference>
<dbReference type="OrthoDB" id="771136at2759"/>
<evidence type="ECO:0000256" key="1">
    <source>
        <dbReference type="ARBA" id="ARBA00007447"/>
    </source>
</evidence>
<feature type="domain" description="Peptidase A1" evidence="7">
    <location>
        <begin position="38"/>
        <end position="370"/>
    </location>
</feature>
<protein>
    <recommendedName>
        <fullName evidence="7">Peptidase A1 domain-containing protein</fullName>
    </recommendedName>
</protein>
<keyword evidence="6" id="KW-1015">Disulfide bond</keyword>
<dbReference type="InterPro" id="IPR033121">
    <property type="entry name" value="PEPTIDASE_A1"/>
</dbReference>
<feature type="active site" evidence="5">
    <location>
        <position position="57"/>
    </location>
</feature>
<dbReference type="Gene3D" id="2.40.70.10">
    <property type="entry name" value="Acid Proteases"/>
    <property type="match status" value="2"/>
</dbReference>
<keyword evidence="2" id="KW-0645">Protease</keyword>
<dbReference type="PRINTS" id="PR00792">
    <property type="entry name" value="PEPSIN"/>
</dbReference>
<sequence length="373" mass="40798">MRHNATLSAPSFLQLSLRGGDRLPLHTQVLASKRLATYFGTIGIGKSPTTHFKVLFDTASCELWVPDQSCASPACARHTLYRRSVTYRPRRTSDGQPSRLSVEYLSGKVAGRDATETVVVGDGIEVPNQSVGFASTVDVPLLETIEWDGIVGLGFANAEIKQRGVTPLMDTIMKNEILTKLNLANQFSYHLSHDGGQILFGGADLSLKRTPAEEFVWAPVDPSSSYWAVTVLGVRKAQPQDSPSATAPLLDISMDGEKTSIVDTGTYLIYAPKSTDLSDLRVSSCADRGRLPSLMLQIQGLEGNVLELVLTPDDYVLEFRREDGQSECMLGIATDDAGETDDIRGWTLGQVFLRAFYTVFDRSKLMIGFVRAK</sequence>
<dbReference type="CDD" id="cd05471">
    <property type="entry name" value="pepsin_like"/>
    <property type="match status" value="1"/>
</dbReference>
<dbReference type="VEuPathDB" id="CryptoDB:Vbra_6327"/>
<dbReference type="PANTHER" id="PTHR47966:SF51">
    <property type="entry name" value="BETA-SITE APP-CLEAVING ENZYME, ISOFORM A-RELATED"/>
    <property type="match status" value="1"/>
</dbReference>
<dbReference type="SUPFAM" id="SSF50630">
    <property type="entry name" value="Acid proteases"/>
    <property type="match status" value="1"/>
</dbReference>
<organism evidence="8 9">
    <name type="scientific">Vitrella brassicaformis (strain CCMP3155)</name>
    <dbReference type="NCBI Taxonomy" id="1169540"/>
    <lineage>
        <taxon>Eukaryota</taxon>
        <taxon>Sar</taxon>
        <taxon>Alveolata</taxon>
        <taxon>Colpodellida</taxon>
        <taxon>Vitrellaceae</taxon>
        <taxon>Vitrella</taxon>
    </lineage>
</organism>
<feature type="disulfide bond" evidence="6">
    <location>
        <begin position="70"/>
        <end position="75"/>
    </location>
</feature>
<evidence type="ECO:0000313" key="8">
    <source>
        <dbReference type="EMBL" id="CEM31597.1"/>
    </source>
</evidence>
<gene>
    <name evidence="8" type="ORF">Vbra_6327</name>
</gene>
<dbReference type="GO" id="GO:0006508">
    <property type="term" value="P:proteolysis"/>
    <property type="evidence" value="ECO:0007669"/>
    <property type="project" value="UniProtKB-KW"/>
</dbReference>
<dbReference type="PhylomeDB" id="A0A0G4GN07"/>
<keyword evidence="9" id="KW-1185">Reference proteome</keyword>
<dbReference type="OMA" id="MGFWTID"/>
<evidence type="ECO:0000256" key="3">
    <source>
        <dbReference type="ARBA" id="ARBA00022750"/>
    </source>
</evidence>
<name>A0A0G4GN07_VITBC</name>
<comment type="similarity">
    <text evidence="1">Belongs to the peptidase A1 family.</text>
</comment>
<dbReference type="GO" id="GO:0004190">
    <property type="term" value="F:aspartic-type endopeptidase activity"/>
    <property type="evidence" value="ECO:0007669"/>
    <property type="project" value="UniProtKB-KW"/>
</dbReference>
<dbReference type="InParanoid" id="A0A0G4GN07"/>
<evidence type="ECO:0000259" key="7">
    <source>
        <dbReference type="PROSITE" id="PS51767"/>
    </source>
</evidence>
<evidence type="ECO:0000256" key="2">
    <source>
        <dbReference type="ARBA" id="ARBA00022670"/>
    </source>
</evidence>